<sequence>MAVAMALAELKRRPGGVWGTGAQWLLQSQSWDKPETCNPHYPWTVESTEEYLERFIPPPRNPASPKHDQHPTPSGWRAPSDTPPALPYFVRCPHMHNVPVYKDITSGKRRMMLIRKIEGDIWALEEEVLHSAC</sequence>
<evidence type="ECO:0000256" key="4">
    <source>
        <dbReference type="ARBA" id="ARBA00023128"/>
    </source>
</evidence>
<keyword evidence="5" id="KW-0687">Ribonucleoprotein</keyword>
<evidence type="ECO:0000256" key="6">
    <source>
        <dbReference type="ARBA" id="ARBA00035191"/>
    </source>
</evidence>
<dbReference type="PANTHER" id="PTHR13477:SF0">
    <property type="entry name" value="LARGE RIBOSOMAL SUBUNIT PROTEIN ML49"/>
    <property type="match status" value="1"/>
</dbReference>
<accession>A0A8C3IIE9</accession>
<reference evidence="9" key="1">
    <citation type="submission" date="2025-08" db="UniProtKB">
        <authorList>
            <consortium name="Ensembl"/>
        </authorList>
    </citation>
    <scope>IDENTIFICATION</scope>
</reference>
<comment type="similarity">
    <text evidence="2">Belongs to the mitochondrion-specific ribosomal protein mL49 family.</text>
</comment>
<keyword evidence="10" id="KW-1185">Reference proteome</keyword>
<dbReference type="Gene3D" id="3.30.780.10">
    <property type="entry name" value="SUI1-like domain"/>
    <property type="match status" value="1"/>
</dbReference>
<dbReference type="GO" id="GO:0005762">
    <property type="term" value="C:mitochondrial large ribosomal subunit"/>
    <property type="evidence" value="ECO:0007669"/>
    <property type="project" value="TreeGrafter"/>
</dbReference>
<dbReference type="GO" id="GO:0006412">
    <property type="term" value="P:translation"/>
    <property type="evidence" value="ECO:0007669"/>
    <property type="project" value="InterPro"/>
</dbReference>
<dbReference type="InterPro" id="IPR007740">
    <property type="entry name" value="Ribosomal_mL49"/>
</dbReference>
<dbReference type="Proteomes" id="UP000694380">
    <property type="component" value="Unplaced"/>
</dbReference>
<keyword evidence="4" id="KW-0496">Mitochondrion</keyword>
<evidence type="ECO:0000256" key="1">
    <source>
        <dbReference type="ARBA" id="ARBA00004173"/>
    </source>
</evidence>
<evidence type="ECO:0000256" key="3">
    <source>
        <dbReference type="ARBA" id="ARBA00022980"/>
    </source>
</evidence>
<proteinExistence type="inferred from homology"/>
<reference evidence="9" key="2">
    <citation type="submission" date="2025-09" db="UniProtKB">
        <authorList>
            <consortium name="Ensembl"/>
        </authorList>
    </citation>
    <scope>IDENTIFICATION</scope>
</reference>
<evidence type="ECO:0000256" key="5">
    <source>
        <dbReference type="ARBA" id="ARBA00023274"/>
    </source>
</evidence>
<evidence type="ECO:0000256" key="8">
    <source>
        <dbReference type="SAM" id="MobiDB-lite"/>
    </source>
</evidence>
<evidence type="ECO:0000256" key="7">
    <source>
        <dbReference type="ARBA" id="ARBA00035545"/>
    </source>
</evidence>
<dbReference type="OMA" id="HYPWTVE"/>
<evidence type="ECO:0000256" key="2">
    <source>
        <dbReference type="ARBA" id="ARBA00005677"/>
    </source>
</evidence>
<organism evidence="9 10">
    <name type="scientific">Chrysemys picta bellii</name>
    <name type="common">Western painted turtle</name>
    <name type="synonym">Emys bellii</name>
    <dbReference type="NCBI Taxonomy" id="8478"/>
    <lineage>
        <taxon>Eukaryota</taxon>
        <taxon>Metazoa</taxon>
        <taxon>Chordata</taxon>
        <taxon>Craniata</taxon>
        <taxon>Vertebrata</taxon>
        <taxon>Euteleostomi</taxon>
        <taxon>Archelosauria</taxon>
        <taxon>Testudinata</taxon>
        <taxon>Testudines</taxon>
        <taxon>Cryptodira</taxon>
        <taxon>Durocryptodira</taxon>
        <taxon>Testudinoidea</taxon>
        <taxon>Emydidae</taxon>
        <taxon>Chrysemys</taxon>
    </lineage>
</organism>
<evidence type="ECO:0000313" key="9">
    <source>
        <dbReference type="Ensembl" id="ENSCPBP00000034457.1"/>
    </source>
</evidence>
<name>A0A8C3IIE9_CHRPI</name>
<protein>
    <recommendedName>
        <fullName evidence="6">Large ribosomal subunit protein mL49</fullName>
    </recommendedName>
    <alternativeName>
        <fullName evidence="7">39S ribosomal protein L49, mitochondrial</fullName>
    </alternativeName>
</protein>
<feature type="region of interest" description="Disordered" evidence="8">
    <location>
        <begin position="55"/>
        <end position="80"/>
    </location>
</feature>
<dbReference type="AlphaFoldDB" id="A0A8C3IIE9"/>
<dbReference type="Pfam" id="PF05046">
    <property type="entry name" value="Img2"/>
    <property type="match status" value="1"/>
</dbReference>
<dbReference type="Ensembl" id="ENSCPBT00000040417.1">
    <property type="protein sequence ID" value="ENSCPBP00000034457.1"/>
    <property type="gene ID" value="ENSCPBG00000024029.1"/>
</dbReference>
<evidence type="ECO:0000313" key="10">
    <source>
        <dbReference type="Proteomes" id="UP000694380"/>
    </source>
</evidence>
<dbReference type="GO" id="GO:0003735">
    <property type="term" value="F:structural constituent of ribosome"/>
    <property type="evidence" value="ECO:0007669"/>
    <property type="project" value="InterPro"/>
</dbReference>
<keyword evidence="3" id="KW-0689">Ribosomal protein</keyword>
<dbReference type="GeneTree" id="ENSGT00390000017253"/>
<comment type="subcellular location">
    <subcellularLocation>
        <location evidence="1">Mitochondrion</location>
    </subcellularLocation>
</comment>
<dbReference type="PANTHER" id="PTHR13477">
    <property type="entry name" value="MITOCHONDRIAL 39S RIBOSOMAL PROTEIN L49"/>
    <property type="match status" value="1"/>
</dbReference>